<dbReference type="OrthoDB" id="7069202at2"/>
<organism evidence="1 2">
    <name type="scientific">Desulfofustis glycolicus DSM 9705</name>
    <dbReference type="NCBI Taxonomy" id="1121409"/>
    <lineage>
        <taxon>Bacteria</taxon>
        <taxon>Pseudomonadati</taxon>
        <taxon>Thermodesulfobacteriota</taxon>
        <taxon>Desulfobulbia</taxon>
        <taxon>Desulfobulbales</taxon>
        <taxon>Desulfocapsaceae</taxon>
        <taxon>Desulfofustis</taxon>
    </lineage>
</organism>
<dbReference type="AlphaFoldDB" id="A0A1M5XJE3"/>
<dbReference type="Proteomes" id="UP000184139">
    <property type="component" value="Unassembled WGS sequence"/>
</dbReference>
<dbReference type="RefSeq" id="WP_043775422.1">
    <property type="nucleotide sequence ID" value="NZ_FQXS01000020.1"/>
</dbReference>
<evidence type="ECO:0000313" key="1">
    <source>
        <dbReference type="EMBL" id="SHH99668.1"/>
    </source>
</evidence>
<dbReference type="EMBL" id="FQXS01000020">
    <property type="protein sequence ID" value="SHH99668.1"/>
    <property type="molecule type" value="Genomic_DNA"/>
</dbReference>
<protein>
    <submittedName>
        <fullName evidence="1">Uncharacterized protein</fullName>
    </submittedName>
</protein>
<accession>A0A1M5XJE3</accession>
<reference evidence="1 2" key="1">
    <citation type="submission" date="2016-11" db="EMBL/GenBank/DDBJ databases">
        <authorList>
            <person name="Jaros S."/>
            <person name="Januszkiewicz K."/>
            <person name="Wedrychowicz H."/>
        </authorList>
    </citation>
    <scope>NUCLEOTIDE SEQUENCE [LARGE SCALE GENOMIC DNA]</scope>
    <source>
        <strain evidence="1 2">DSM 9705</strain>
    </source>
</reference>
<proteinExistence type="predicted"/>
<sequence length="49" mass="5687">MKKIDQNEQSKHTVALQEILVLGERQIKDGKVQPAAEMIKRLRERRATT</sequence>
<name>A0A1M5XJE3_9BACT</name>
<keyword evidence="2" id="KW-1185">Reference proteome</keyword>
<evidence type="ECO:0000313" key="2">
    <source>
        <dbReference type="Proteomes" id="UP000184139"/>
    </source>
</evidence>
<gene>
    <name evidence="1" type="ORF">SAMN02745124_03112</name>
</gene>